<comment type="subcellular location">
    <subcellularLocation>
        <location evidence="1">Endomembrane system</location>
        <topology evidence="1">Multi-pass membrane protein</topology>
    </subcellularLocation>
</comment>
<dbReference type="OrthoDB" id="2635at2759"/>
<feature type="transmembrane region" description="Helical" evidence="7">
    <location>
        <begin position="700"/>
        <end position="722"/>
    </location>
</feature>
<protein>
    <submittedName>
        <fullName evidence="10">MFS general substrate transporter</fullName>
    </submittedName>
</protein>
<evidence type="ECO:0000256" key="6">
    <source>
        <dbReference type="ARBA" id="ARBA00023136"/>
    </source>
</evidence>
<comment type="caution">
    <text evidence="10">The sequence shown here is derived from an EMBL/GenBank/DDBJ whole genome shotgun (WGS) entry which is preliminary data.</text>
</comment>
<reference evidence="10" key="1">
    <citation type="submission" date="2022-07" db="EMBL/GenBank/DDBJ databases">
        <title>The genome of Lyophyllum shimeji provides insight into the initial evolution of ectomycorrhizal fungal genome.</title>
        <authorList>
            <person name="Kobayashi Y."/>
            <person name="Shibata T."/>
            <person name="Hirakawa H."/>
            <person name="Shigenobu S."/>
            <person name="Nishiyama T."/>
            <person name="Yamada A."/>
            <person name="Hasebe M."/>
            <person name="Kawaguchi M."/>
        </authorList>
    </citation>
    <scope>NUCLEOTIDE SEQUENCE</scope>
    <source>
        <strain evidence="10">AT787</strain>
    </source>
</reference>
<feature type="domain" description="Major facilitator superfamily (MFS) profile" evidence="8">
    <location>
        <begin position="354"/>
        <end position="759"/>
    </location>
</feature>
<keyword evidence="3" id="KW-0813">Transport</keyword>
<dbReference type="PANTHER" id="PTHR23514">
    <property type="entry name" value="BYPASS OF STOP CODON PROTEIN 6"/>
    <property type="match status" value="1"/>
</dbReference>
<dbReference type="GO" id="GO:0012505">
    <property type="term" value="C:endomembrane system"/>
    <property type="evidence" value="ECO:0007669"/>
    <property type="project" value="UniProtKB-SubCell"/>
</dbReference>
<dbReference type="Pfam" id="PF07690">
    <property type="entry name" value="MFS_1"/>
    <property type="match status" value="1"/>
</dbReference>
<dbReference type="InterPro" id="IPR020846">
    <property type="entry name" value="MFS_dom"/>
</dbReference>
<dbReference type="PROSITE" id="PS51532">
    <property type="entry name" value="PITH"/>
    <property type="match status" value="1"/>
</dbReference>
<evidence type="ECO:0000256" key="1">
    <source>
        <dbReference type="ARBA" id="ARBA00004127"/>
    </source>
</evidence>
<keyword evidence="4 7" id="KW-0812">Transmembrane</keyword>
<keyword evidence="6 7" id="KW-0472">Membrane</keyword>
<keyword evidence="5 7" id="KW-1133">Transmembrane helix</keyword>
<sequence>MSSQDNSVASSIAGTDIANLYGVIDKDKVHGLNLAVPEDARKVIKPWDEREDTTEFADSGVDDQIVFHIPFTQNVRIKSILLKLGRGEFTPRHLRIYANRPTIVDFADAEVIKPHLNISLLEGEVGVIEYPVRVAAFTSITTLSLFFGDSVGGDATRIYYIGFKGDMRSPHRDANTKLEVPAPTAADAPLVDKGERRGAAGGEKAYVFLEYRTIRIVSELCIGLRDQALAEDGDGRIPSIRWATNSSCRTRDHKGYQMTSLCQSTFSGTTLTANVAAQQVLFPRHLSGTLHNEGPTLHDFLFLGSEGIKAIAPHSHGTDLHRAPSIARYVAKADATDAERPVQTKKQVLDARFQFAACCVPLFLAGRNDAALGPLLPRIQSVYHVGFSVVSLLFVLACLGFITGALVNVPLSDKLGFGKVMVIGSLFEVVAYSLMVPALPFPVLAIAYFINGIGIAMQESLPRSGCSGASDHAFQDAQASGYVAALERNAEAKMGLLHAVYGAGALCSPLAATQFAQHKHWSFQYLVSLGLSIVNTLILITVFRFKTHDECLQQIGQRVPERTSNSQDRSTLRQILSHKTVHSLAFFIFVYLGVGVTIGGWIVTYIIRERHGGPSSGYISAGFFGGVMIGRVALLWVNKKIGERLAIFVYAFLAIGLELIVWLVPSLIGDAVAVSIVGVLLGPMYPIVMNHAGRVLPRWILTGSIGWIAGFGTAGGALVPFMTGAISSKFGIRSLQPLLVSMMGLMIVMWAIVPKGPRRAD</sequence>
<keyword evidence="11" id="KW-1185">Reference proteome</keyword>
<evidence type="ECO:0000313" key="10">
    <source>
        <dbReference type="EMBL" id="GLB44016.1"/>
    </source>
</evidence>
<dbReference type="Gene3D" id="1.20.1250.20">
    <property type="entry name" value="MFS general substrate transporter like domains"/>
    <property type="match status" value="2"/>
</dbReference>
<dbReference type="SUPFAM" id="SSF103473">
    <property type="entry name" value="MFS general substrate transporter"/>
    <property type="match status" value="1"/>
</dbReference>
<dbReference type="AlphaFoldDB" id="A0A9P3PYL8"/>
<evidence type="ECO:0000256" key="3">
    <source>
        <dbReference type="ARBA" id="ARBA00022448"/>
    </source>
</evidence>
<dbReference type="FunFam" id="1.20.1250.20:FF:000286">
    <property type="entry name" value="MFS efflux transporter"/>
    <property type="match status" value="1"/>
</dbReference>
<feature type="transmembrane region" description="Helical" evidence="7">
    <location>
        <begin position="584"/>
        <end position="607"/>
    </location>
</feature>
<dbReference type="Gene3D" id="2.60.120.470">
    <property type="entry name" value="PITH domain"/>
    <property type="match status" value="1"/>
</dbReference>
<comment type="similarity">
    <text evidence="2">Belongs to the major facilitator superfamily.</text>
</comment>
<evidence type="ECO:0000256" key="2">
    <source>
        <dbReference type="ARBA" id="ARBA00008335"/>
    </source>
</evidence>
<accession>A0A9P3PYL8</accession>
<gene>
    <name evidence="10" type="ORF">LshimejAT787_1502000</name>
</gene>
<dbReference type="Proteomes" id="UP001063166">
    <property type="component" value="Unassembled WGS sequence"/>
</dbReference>
<dbReference type="GO" id="GO:0022857">
    <property type="term" value="F:transmembrane transporter activity"/>
    <property type="evidence" value="ECO:0007669"/>
    <property type="project" value="InterPro"/>
</dbReference>
<feature type="transmembrane region" description="Helical" evidence="7">
    <location>
        <begin position="496"/>
        <end position="516"/>
    </location>
</feature>
<dbReference type="PROSITE" id="PS50850">
    <property type="entry name" value="MFS"/>
    <property type="match status" value="1"/>
</dbReference>
<evidence type="ECO:0000259" key="8">
    <source>
        <dbReference type="PROSITE" id="PS50850"/>
    </source>
</evidence>
<feature type="transmembrane region" description="Helical" evidence="7">
    <location>
        <begin position="522"/>
        <end position="543"/>
    </location>
</feature>
<evidence type="ECO:0000259" key="9">
    <source>
        <dbReference type="PROSITE" id="PS51532"/>
    </source>
</evidence>
<proteinExistence type="inferred from homology"/>
<feature type="transmembrane region" description="Helical" evidence="7">
    <location>
        <begin position="429"/>
        <end position="450"/>
    </location>
</feature>
<evidence type="ECO:0000313" key="11">
    <source>
        <dbReference type="Proteomes" id="UP001063166"/>
    </source>
</evidence>
<dbReference type="GO" id="GO:0005737">
    <property type="term" value="C:cytoplasm"/>
    <property type="evidence" value="ECO:0007669"/>
    <property type="project" value="UniProtKB-ARBA"/>
</dbReference>
<dbReference type="SUPFAM" id="SSF49785">
    <property type="entry name" value="Galactose-binding domain-like"/>
    <property type="match status" value="1"/>
</dbReference>
<feature type="domain" description="PITH" evidence="9">
    <location>
        <begin position="9"/>
        <end position="183"/>
    </location>
</feature>
<dbReference type="InterPro" id="IPR011701">
    <property type="entry name" value="MFS"/>
</dbReference>
<feature type="transmembrane region" description="Helical" evidence="7">
    <location>
        <begin position="619"/>
        <end position="638"/>
    </location>
</feature>
<evidence type="ECO:0000256" key="4">
    <source>
        <dbReference type="ARBA" id="ARBA00022692"/>
    </source>
</evidence>
<feature type="transmembrane region" description="Helical" evidence="7">
    <location>
        <begin position="645"/>
        <end position="665"/>
    </location>
</feature>
<dbReference type="Pfam" id="PF06201">
    <property type="entry name" value="PITH"/>
    <property type="match status" value="1"/>
</dbReference>
<evidence type="ECO:0000256" key="7">
    <source>
        <dbReference type="SAM" id="Phobius"/>
    </source>
</evidence>
<dbReference type="PANTHER" id="PTHR23514:SF3">
    <property type="entry name" value="BYPASS OF STOP CODON PROTEIN 6"/>
    <property type="match status" value="1"/>
</dbReference>
<organism evidence="10 11">
    <name type="scientific">Lyophyllum shimeji</name>
    <name type="common">Hon-shimeji</name>
    <name type="synonym">Tricholoma shimeji</name>
    <dbReference type="NCBI Taxonomy" id="47721"/>
    <lineage>
        <taxon>Eukaryota</taxon>
        <taxon>Fungi</taxon>
        <taxon>Dikarya</taxon>
        <taxon>Basidiomycota</taxon>
        <taxon>Agaricomycotina</taxon>
        <taxon>Agaricomycetes</taxon>
        <taxon>Agaricomycetidae</taxon>
        <taxon>Agaricales</taxon>
        <taxon>Tricholomatineae</taxon>
        <taxon>Lyophyllaceae</taxon>
        <taxon>Lyophyllum</taxon>
    </lineage>
</organism>
<dbReference type="InterPro" id="IPR008979">
    <property type="entry name" value="Galactose-bd-like_sf"/>
</dbReference>
<dbReference type="GO" id="GO:0016020">
    <property type="term" value="C:membrane"/>
    <property type="evidence" value="ECO:0007669"/>
    <property type="project" value="TreeGrafter"/>
</dbReference>
<dbReference type="InterPro" id="IPR051788">
    <property type="entry name" value="MFS_Transporter"/>
</dbReference>
<evidence type="ECO:0000256" key="5">
    <source>
        <dbReference type="ARBA" id="ARBA00022989"/>
    </source>
</evidence>
<dbReference type="InterPro" id="IPR010400">
    <property type="entry name" value="PITH_dom"/>
</dbReference>
<feature type="transmembrane region" description="Helical" evidence="7">
    <location>
        <begin position="385"/>
        <end position="409"/>
    </location>
</feature>
<name>A0A9P3PYL8_LYOSH</name>
<feature type="transmembrane region" description="Helical" evidence="7">
    <location>
        <begin position="671"/>
        <end position="688"/>
    </location>
</feature>
<dbReference type="EMBL" id="BRPK01000015">
    <property type="protein sequence ID" value="GLB44016.1"/>
    <property type="molecule type" value="Genomic_DNA"/>
</dbReference>
<dbReference type="InterPro" id="IPR037047">
    <property type="entry name" value="PITH_dom_sf"/>
</dbReference>
<feature type="transmembrane region" description="Helical" evidence="7">
    <location>
        <begin position="734"/>
        <end position="753"/>
    </location>
</feature>
<dbReference type="InterPro" id="IPR036259">
    <property type="entry name" value="MFS_trans_sf"/>
</dbReference>